<reference evidence="1 2" key="1">
    <citation type="submission" date="2024-01" db="EMBL/GenBank/DDBJ databases">
        <title>The complete chloroplast genome sequence of Lithospermum erythrorhizon: insights into the phylogenetic relationship among Boraginaceae species and the maternal lineages of purple gromwells.</title>
        <authorList>
            <person name="Okada T."/>
            <person name="Watanabe K."/>
        </authorList>
    </citation>
    <scope>NUCLEOTIDE SEQUENCE [LARGE SCALE GENOMIC DNA]</scope>
</reference>
<sequence>MGEFEGHRYVIINGMTWDETILEKRNKGVEMRFESIDHDLGSELLFGVTKTNRSKFRNGFRVIFFGHESDEVLFVSFRMAPPFKKSKVNFVSSSPTTLQ</sequence>
<dbReference type="AlphaFoldDB" id="A0AAV3S152"/>
<dbReference type="Proteomes" id="UP001454036">
    <property type="component" value="Unassembled WGS sequence"/>
</dbReference>
<dbReference type="EMBL" id="BAABME010013654">
    <property type="protein sequence ID" value="GAA0186394.1"/>
    <property type="molecule type" value="Genomic_DNA"/>
</dbReference>
<evidence type="ECO:0000313" key="1">
    <source>
        <dbReference type="EMBL" id="GAA0186394.1"/>
    </source>
</evidence>
<proteinExistence type="predicted"/>
<comment type="caution">
    <text evidence="1">The sequence shown here is derived from an EMBL/GenBank/DDBJ whole genome shotgun (WGS) entry which is preliminary data.</text>
</comment>
<gene>
    <name evidence="1" type="ORF">LIER_33682</name>
</gene>
<protein>
    <submittedName>
        <fullName evidence="1">Uncharacterized protein</fullName>
    </submittedName>
</protein>
<accession>A0AAV3S152</accession>
<name>A0AAV3S152_LITER</name>
<evidence type="ECO:0000313" key="2">
    <source>
        <dbReference type="Proteomes" id="UP001454036"/>
    </source>
</evidence>
<keyword evidence="2" id="KW-1185">Reference proteome</keyword>
<organism evidence="1 2">
    <name type="scientific">Lithospermum erythrorhizon</name>
    <name type="common">Purple gromwell</name>
    <name type="synonym">Lithospermum officinale var. erythrorhizon</name>
    <dbReference type="NCBI Taxonomy" id="34254"/>
    <lineage>
        <taxon>Eukaryota</taxon>
        <taxon>Viridiplantae</taxon>
        <taxon>Streptophyta</taxon>
        <taxon>Embryophyta</taxon>
        <taxon>Tracheophyta</taxon>
        <taxon>Spermatophyta</taxon>
        <taxon>Magnoliopsida</taxon>
        <taxon>eudicotyledons</taxon>
        <taxon>Gunneridae</taxon>
        <taxon>Pentapetalae</taxon>
        <taxon>asterids</taxon>
        <taxon>lamiids</taxon>
        <taxon>Boraginales</taxon>
        <taxon>Boraginaceae</taxon>
        <taxon>Boraginoideae</taxon>
        <taxon>Lithospermeae</taxon>
        <taxon>Lithospermum</taxon>
    </lineage>
</organism>